<proteinExistence type="predicted"/>
<sequence>MHSSPGNQRISIDPRFRSRPVEIPSNYSFSAMLVIECQ</sequence>
<evidence type="ECO:0000313" key="1">
    <source>
        <dbReference type="EMBL" id="JAD25019.1"/>
    </source>
</evidence>
<organism evidence="1">
    <name type="scientific">Arundo donax</name>
    <name type="common">Giant reed</name>
    <name type="synonym">Donax arundinaceus</name>
    <dbReference type="NCBI Taxonomy" id="35708"/>
    <lineage>
        <taxon>Eukaryota</taxon>
        <taxon>Viridiplantae</taxon>
        <taxon>Streptophyta</taxon>
        <taxon>Embryophyta</taxon>
        <taxon>Tracheophyta</taxon>
        <taxon>Spermatophyta</taxon>
        <taxon>Magnoliopsida</taxon>
        <taxon>Liliopsida</taxon>
        <taxon>Poales</taxon>
        <taxon>Poaceae</taxon>
        <taxon>PACMAD clade</taxon>
        <taxon>Arundinoideae</taxon>
        <taxon>Arundineae</taxon>
        <taxon>Arundo</taxon>
    </lineage>
</organism>
<protein>
    <submittedName>
        <fullName evidence="1">Uncharacterized protein</fullName>
    </submittedName>
</protein>
<reference evidence="1" key="1">
    <citation type="submission" date="2014-09" db="EMBL/GenBank/DDBJ databases">
        <authorList>
            <person name="Magalhaes I.L.F."/>
            <person name="Oliveira U."/>
            <person name="Santos F.R."/>
            <person name="Vidigal T.H.D.A."/>
            <person name="Brescovit A.D."/>
            <person name="Santos A.J."/>
        </authorList>
    </citation>
    <scope>NUCLEOTIDE SEQUENCE</scope>
    <source>
        <tissue evidence="1">Shoot tissue taken approximately 20 cm above the soil surface</tissue>
    </source>
</reference>
<name>A0A0A8YFN1_ARUDO</name>
<dbReference type="EMBL" id="GBRH01272876">
    <property type="protein sequence ID" value="JAD25019.1"/>
    <property type="molecule type" value="Transcribed_RNA"/>
</dbReference>
<accession>A0A0A8YFN1</accession>
<reference evidence="1" key="2">
    <citation type="journal article" date="2015" name="Data Brief">
        <title>Shoot transcriptome of the giant reed, Arundo donax.</title>
        <authorList>
            <person name="Barrero R.A."/>
            <person name="Guerrero F.D."/>
            <person name="Moolhuijzen P."/>
            <person name="Goolsby J.A."/>
            <person name="Tidwell J."/>
            <person name="Bellgard S.E."/>
            <person name="Bellgard M.I."/>
        </authorList>
    </citation>
    <scope>NUCLEOTIDE SEQUENCE</scope>
    <source>
        <tissue evidence="1">Shoot tissue taken approximately 20 cm above the soil surface</tissue>
    </source>
</reference>
<dbReference type="AlphaFoldDB" id="A0A0A8YFN1"/>